<dbReference type="Gene3D" id="6.20.210.20">
    <property type="entry name" value="THAP domain"/>
    <property type="match status" value="1"/>
</dbReference>
<keyword evidence="10" id="KW-1185">Reference proteome</keyword>
<sequence length="1137" mass="127643">MTPPVFPRRFVLLDQAVGLSDFKATLTLESKMQCSVEGCTTTSKSLFSSPRFREVHPVIGVRFFRFPRNCREKWCEVLNIDPKQDNWDNVRVCSRHFSAQQYITAKIDAVPDRCLPGQDPEEYEDDDPPLIDNEESKRPIEMKINPRQEETKQTCSGDTEIQKPEKEALQPIKMETDIDTTSIKVECDPDEGEPSLKDVLALFDAIDETPVKAEEVAEDAPGVPNFPTNSGSNNQQQPKAAVAEVEDASKHNVYPKPAKPYLKGLLASEKATVKAKNIAEDAPGVPNFPTDSGSNNQKQLKPAVAEVKNAPQSNVGPIPAENPNEDKFENSALKLLLSVAFNESAAYKGICSKVYDDNVPEHAVKSQFCFEKYPAEVVSSQFLEDTNLMLLEQDKRTAQLKKQIEESKEKLAIIDAKIEKLKTDLEVTKEKDAEMMTALNKQFTKVQLDRMVWNKSIPWSEHEFNSALALLTTGERAYSIIGETVPLPSASELLKFLASVEIRPGVMEGVVHLMDCAGKALQPLLRVCVLSFCRVPVAYKLAVSRSKDQVVGPLRFMQVAQVSGLFSPWTQPVYYEFGQKMEQETLMEILTAVHKADFTVVAVACDLRAENQKLLKKLLVSAEKPFFSHPATQEPVYLVPEASHCLKLLCNRLLDEGIDLNPQEEKEKLVASRWALQELVNSGMPQNPLTQDTLNKKIPSDVLSLKVAEALRALGSTRGEEERRAFEATAKVCEGGSWFNDLLSVSEDRLEANIPAEKLPFGRQLTEQCEQLLHISEAVRNARVLTKSSGTARLNMVASQVSIDLCCKALPLLFEHLDKKFPGEKVVILTSQLSLDSLKKFLGLWRTLFGANTQPDVTQAEERMKMLCLCNNFGVPSRKSNAAVIERVFNEQEIGILSLLGNIELGKMIEREGFKSKNVPGPSSADRSLLGCSGAESVVYKKYKSSVEDAEEDKDADWDEVETDSNEGETAEEWNADWTPPDSEQDPCYMAGLSHLAEEMAFILCTLLPEVKGKTREREKRKKPDWMVEDRPQSETASASINLVKKVKKLDAMFRDLNKNYISMQPNQTKAFIKAVKEKHHNYPTKIIRLFFQMRRQIRINQINRAFFQRKEGKGKRKAVDNSSKGKHAKRRRVSKK</sequence>
<dbReference type="InterPro" id="IPR048365">
    <property type="entry name" value="TNP-like_RNaseH_N"/>
</dbReference>
<dbReference type="Proteomes" id="UP000494165">
    <property type="component" value="Unassembled WGS sequence"/>
</dbReference>
<evidence type="ECO:0000313" key="10">
    <source>
        <dbReference type="Proteomes" id="UP000494165"/>
    </source>
</evidence>
<comment type="caution">
    <text evidence="9">The sequence shown here is derived from an EMBL/GenBank/DDBJ whole genome shotgun (WGS) entry which is preliminary data.</text>
</comment>
<dbReference type="Pfam" id="PF05485">
    <property type="entry name" value="THAP"/>
    <property type="match status" value="1"/>
</dbReference>
<evidence type="ECO:0000313" key="9">
    <source>
        <dbReference type="EMBL" id="CAB3381857.1"/>
    </source>
</evidence>
<feature type="region of interest" description="Disordered" evidence="7">
    <location>
        <begin position="1110"/>
        <end position="1137"/>
    </location>
</feature>
<proteinExistence type="predicted"/>
<evidence type="ECO:0000256" key="7">
    <source>
        <dbReference type="SAM" id="MobiDB-lite"/>
    </source>
</evidence>
<evidence type="ECO:0000259" key="8">
    <source>
        <dbReference type="PROSITE" id="PS50950"/>
    </source>
</evidence>
<dbReference type="InterPro" id="IPR038441">
    <property type="entry name" value="THAP_Znf_sf"/>
</dbReference>
<dbReference type="InterPro" id="IPR006612">
    <property type="entry name" value="THAP_Znf"/>
</dbReference>
<protein>
    <recommendedName>
        <fullName evidence="8">THAP-type domain-containing protein</fullName>
    </recommendedName>
</protein>
<evidence type="ECO:0000256" key="6">
    <source>
        <dbReference type="SAM" id="Coils"/>
    </source>
</evidence>
<feature type="compositionally biased region" description="Acidic residues" evidence="7">
    <location>
        <begin position="950"/>
        <end position="975"/>
    </location>
</feature>
<reference evidence="9 10" key="1">
    <citation type="submission" date="2020-04" db="EMBL/GenBank/DDBJ databases">
        <authorList>
            <person name="Alioto T."/>
            <person name="Alioto T."/>
            <person name="Gomez Garrido J."/>
        </authorList>
    </citation>
    <scope>NUCLEOTIDE SEQUENCE [LARGE SCALE GENOMIC DNA]</scope>
</reference>
<name>A0A8S1DMR9_9INSE</name>
<dbReference type="AlphaFoldDB" id="A0A8S1DMR9"/>
<organism evidence="9 10">
    <name type="scientific">Cloeon dipterum</name>
    <dbReference type="NCBI Taxonomy" id="197152"/>
    <lineage>
        <taxon>Eukaryota</taxon>
        <taxon>Metazoa</taxon>
        <taxon>Ecdysozoa</taxon>
        <taxon>Arthropoda</taxon>
        <taxon>Hexapoda</taxon>
        <taxon>Insecta</taxon>
        <taxon>Pterygota</taxon>
        <taxon>Palaeoptera</taxon>
        <taxon>Ephemeroptera</taxon>
        <taxon>Pisciforma</taxon>
        <taxon>Baetidae</taxon>
        <taxon>Cloeon</taxon>
    </lineage>
</organism>
<evidence type="ECO:0000256" key="4">
    <source>
        <dbReference type="ARBA" id="ARBA00023125"/>
    </source>
</evidence>
<dbReference type="Pfam" id="PF21787">
    <property type="entry name" value="TNP-like_RNaseH_N"/>
    <property type="match status" value="1"/>
</dbReference>
<keyword evidence="1" id="KW-0479">Metal-binding</keyword>
<dbReference type="SUPFAM" id="SSF57716">
    <property type="entry name" value="Glucocorticoid receptor-like (DNA-binding domain)"/>
    <property type="match status" value="1"/>
</dbReference>
<accession>A0A8S1DMR9</accession>
<evidence type="ECO:0000256" key="1">
    <source>
        <dbReference type="ARBA" id="ARBA00022723"/>
    </source>
</evidence>
<keyword evidence="2 5" id="KW-0863">Zinc-finger</keyword>
<keyword evidence="4 5" id="KW-0238">DNA-binding</keyword>
<dbReference type="EMBL" id="CADEPI010000249">
    <property type="protein sequence ID" value="CAB3381857.1"/>
    <property type="molecule type" value="Genomic_DNA"/>
</dbReference>
<keyword evidence="3" id="KW-0862">Zinc</keyword>
<feature type="domain" description="THAP-type" evidence="8">
    <location>
        <begin position="28"/>
        <end position="114"/>
    </location>
</feature>
<feature type="region of interest" description="Disordered" evidence="7">
    <location>
        <begin position="950"/>
        <end position="982"/>
    </location>
</feature>
<dbReference type="OrthoDB" id="6627680at2759"/>
<feature type="coiled-coil region" evidence="6">
    <location>
        <begin position="390"/>
        <end position="431"/>
    </location>
</feature>
<feature type="compositionally biased region" description="Basic residues" evidence="7">
    <location>
        <begin position="1125"/>
        <end position="1137"/>
    </location>
</feature>
<evidence type="ECO:0000256" key="3">
    <source>
        <dbReference type="ARBA" id="ARBA00022833"/>
    </source>
</evidence>
<dbReference type="SMART" id="SM00980">
    <property type="entry name" value="THAP"/>
    <property type="match status" value="1"/>
</dbReference>
<dbReference type="GO" id="GO:0003677">
    <property type="term" value="F:DNA binding"/>
    <property type="evidence" value="ECO:0007669"/>
    <property type="project" value="UniProtKB-UniRule"/>
</dbReference>
<dbReference type="GO" id="GO:0008270">
    <property type="term" value="F:zinc ion binding"/>
    <property type="evidence" value="ECO:0007669"/>
    <property type="project" value="UniProtKB-KW"/>
</dbReference>
<keyword evidence="6" id="KW-0175">Coiled coil</keyword>
<gene>
    <name evidence="9" type="ORF">CLODIP_2_CD09044</name>
</gene>
<evidence type="ECO:0000256" key="2">
    <source>
        <dbReference type="ARBA" id="ARBA00022771"/>
    </source>
</evidence>
<evidence type="ECO:0000256" key="5">
    <source>
        <dbReference type="PROSITE-ProRule" id="PRU00309"/>
    </source>
</evidence>
<dbReference type="PROSITE" id="PS50950">
    <property type="entry name" value="ZF_THAP"/>
    <property type="match status" value="1"/>
</dbReference>
<dbReference type="SMART" id="SM00692">
    <property type="entry name" value="DM3"/>
    <property type="match status" value="1"/>
</dbReference>